<dbReference type="GO" id="GO:0005524">
    <property type="term" value="F:ATP binding"/>
    <property type="evidence" value="ECO:0007669"/>
    <property type="project" value="UniProtKB-KW"/>
</dbReference>
<keyword evidence="3" id="KW-1185">Reference proteome</keyword>
<evidence type="ECO:0000259" key="1">
    <source>
        <dbReference type="Pfam" id="PF04313"/>
    </source>
</evidence>
<evidence type="ECO:0000313" key="3">
    <source>
        <dbReference type="Proteomes" id="UP000184386"/>
    </source>
</evidence>
<organism evidence="2 3">
    <name type="scientific">Anaerocolumna jejuensis DSM 15929</name>
    <dbReference type="NCBI Taxonomy" id="1121322"/>
    <lineage>
        <taxon>Bacteria</taxon>
        <taxon>Bacillati</taxon>
        <taxon>Bacillota</taxon>
        <taxon>Clostridia</taxon>
        <taxon>Lachnospirales</taxon>
        <taxon>Lachnospiraceae</taxon>
        <taxon>Anaerocolumna</taxon>
    </lineage>
</organism>
<dbReference type="GO" id="GO:0009035">
    <property type="term" value="F:type I site-specific deoxyribonuclease activity"/>
    <property type="evidence" value="ECO:0007669"/>
    <property type="project" value="UniProtKB-EC"/>
</dbReference>
<feature type="domain" description="Restriction endonuclease type I HsdR N-terminal" evidence="1">
    <location>
        <begin position="61"/>
        <end position="125"/>
    </location>
</feature>
<dbReference type="Pfam" id="PF04313">
    <property type="entry name" value="HSDR_N"/>
    <property type="match status" value="1"/>
</dbReference>
<protein>
    <recommendedName>
        <fullName evidence="1">Restriction endonuclease type I HsdR N-terminal domain-containing protein</fullName>
    </recommendedName>
</protein>
<accession>A0A1M6UJ28</accession>
<dbReference type="EMBL" id="FRAC01000015">
    <property type="protein sequence ID" value="SHK69176.1"/>
    <property type="molecule type" value="Genomic_DNA"/>
</dbReference>
<dbReference type="RefSeq" id="WP_073277520.1">
    <property type="nucleotide sequence ID" value="NZ_FRAC01000015.1"/>
</dbReference>
<dbReference type="PIRSF" id="PIRSF035009">
    <property type="entry name" value="UCP035009_HSDR_N"/>
    <property type="match status" value="1"/>
</dbReference>
<name>A0A1M6UJ28_9FIRM</name>
<evidence type="ECO:0000313" key="2">
    <source>
        <dbReference type="EMBL" id="SHK69176.1"/>
    </source>
</evidence>
<dbReference type="InterPro" id="IPR017035">
    <property type="entry name" value="UCP035009_HsdR_All3000-type"/>
</dbReference>
<reference evidence="2 3" key="1">
    <citation type="submission" date="2016-11" db="EMBL/GenBank/DDBJ databases">
        <authorList>
            <person name="Jaros S."/>
            <person name="Januszkiewicz K."/>
            <person name="Wedrychowicz H."/>
        </authorList>
    </citation>
    <scope>NUCLEOTIDE SEQUENCE [LARGE SCALE GENOMIC DNA]</scope>
    <source>
        <strain evidence="2 3">DSM 15929</strain>
    </source>
</reference>
<dbReference type="GO" id="GO:0003677">
    <property type="term" value="F:DNA binding"/>
    <property type="evidence" value="ECO:0007669"/>
    <property type="project" value="UniProtKB-KW"/>
</dbReference>
<sequence length="355" mass="41137">MDFIDEVRQFSARVQKLKDQIPTEEATKMSLVVPFFQMLGYDVFNPDEFLPEFTADVGIKKGEKVDYAIMKDGAPVILIECKWCGENLDKHSSQLFRYFGTSKAKFGILTNGLNYNFYTDLDESNKMDLIPFLEFDILNIKPNLVAELKKFSRDSFDVENIFSTASELKYSKAVKNLFANQLKEPTDDFIKYFLSSVYDGVKTQNVVDKFRGIIKKSLNDYISEMMNDKISSALKNENETAVTIEEPVESKENIEITKIHTTDEEIECFYIIKSILNGTISPENITYKDNERYFSVLYKGNIRKTICRVNLDTKKKQIMIPDENKEFIRTYIDSINDIYAFKDILIKSVSMYVEN</sequence>
<dbReference type="InterPro" id="IPR007409">
    <property type="entry name" value="Restrct_endonuc_type1_HsdR_N"/>
</dbReference>
<dbReference type="OrthoDB" id="9148007at2"/>
<proteinExistence type="predicted"/>
<gene>
    <name evidence="2" type="ORF">SAMN02745136_03108</name>
</gene>
<dbReference type="AlphaFoldDB" id="A0A1M6UJ28"/>
<dbReference type="GO" id="GO:0009307">
    <property type="term" value="P:DNA restriction-modification system"/>
    <property type="evidence" value="ECO:0007669"/>
    <property type="project" value="UniProtKB-KW"/>
</dbReference>
<dbReference type="Proteomes" id="UP000184386">
    <property type="component" value="Unassembled WGS sequence"/>
</dbReference>